<keyword evidence="10" id="KW-0325">Glycoprotein</keyword>
<dbReference type="EMBL" id="JH432010">
    <property type="status" value="NOT_ANNOTATED_CDS"/>
    <property type="molecule type" value="Genomic_DNA"/>
</dbReference>
<feature type="domain" description="Tyrosine specific protein phosphatases" evidence="16">
    <location>
        <begin position="1427"/>
        <end position="1501"/>
    </location>
</feature>
<feature type="domain" description="Fibronectin type-III" evidence="17">
    <location>
        <begin position="660"/>
        <end position="753"/>
    </location>
</feature>
<dbReference type="InterPro" id="IPR013783">
    <property type="entry name" value="Ig-like_fold"/>
</dbReference>
<keyword evidence="19" id="KW-1185">Reference proteome</keyword>
<evidence type="ECO:0000256" key="6">
    <source>
        <dbReference type="ARBA" id="ARBA00022801"/>
    </source>
</evidence>
<feature type="domain" description="Fibronectin type-III" evidence="17">
    <location>
        <begin position="568"/>
        <end position="659"/>
    </location>
</feature>
<dbReference type="PROSITE" id="PS50055">
    <property type="entry name" value="TYR_PHOSPHATASE_PTP"/>
    <property type="match status" value="1"/>
</dbReference>
<dbReference type="CDD" id="cd00063">
    <property type="entry name" value="FN3"/>
    <property type="match status" value="8"/>
</dbReference>
<dbReference type="PhylomeDB" id="T1JB95"/>
<dbReference type="InterPro" id="IPR041201">
    <property type="entry name" value="PTPRJ_TM"/>
</dbReference>
<feature type="domain" description="Tyrosine-protein phosphatase" evidence="15">
    <location>
        <begin position="1255"/>
        <end position="1510"/>
    </location>
</feature>
<dbReference type="eggNOG" id="KOG0791">
    <property type="taxonomic scope" value="Eukaryota"/>
</dbReference>
<dbReference type="PROSITE" id="PS50056">
    <property type="entry name" value="TYR_PHOSPHATASE_2"/>
    <property type="match status" value="1"/>
</dbReference>
<evidence type="ECO:0000259" key="15">
    <source>
        <dbReference type="PROSITE" id="PS50055"/>
    </source>
</evidence>
<comment type="subcellular location">
    <subcellularLocation>
        <location evidence="1">Membrane</location>
        <topology evidence="1">Single-pass type I membrane protein</topology>
    </subcellularLocation>
</comment>
<evidence type="ECO:0000313" key="19">
    <source>
        <dbReference type="Proteomes" id="UP000014500"/>
    </source>
</evidence>
<dbReference type="Proteomes" id="UP000014500">
    <property type="component" value="Unassembled WGS sequence"/>
</dbReference>
<feature type="domain" description="Fibronectin type-III" evidence="17">
    <location>
        <begin position="109"/>
        <end position="202"/>
    </location>
</feature>
<sequence>MTHLSSFPWLLAWVLLWLVLGFQCADVVIQFLPDVANLGPDVLLRLNYNPPVGVPPANFTFHPGDIKHQGISITEALPGTEYIFQLYFSNKTVSDLLTWSDRLHTVPDEPTDFSLMSRTTKTLQLKWDPPMRGGLSDYRLRVTPLTEPSKTSVRIIQIERDKVPFLLKDLTPGATYELKLSAMFHNKESLGFISRNMTTKPNAPGRFIVWFRNETTLLVLWQPPYPAGVFNQYKASIEPRDAVRSEVFVEKEIDPPGPAQADFNELIPGRNYNITVQTVSKGQLSAGTSAQYRTVPSPPRNISFDKKLIKTDGFSVTWLPPKMPCEFERYHVSLGIRFKTSLIVDRDSERIATFNEGLEPGRTYEIVVKTVSGNVASWPTTANVTTKPLPVTNLTATSLGKGVIHLSWSANNSSIHDSFKVYYQDVEAFNDDGGLAGVTKDTAFVLSSLLDGHNYSISVEAISNNVASDEVVIFQATIPVSPIIKYLEPVRNGLNISWKSDVTSRQDSFEIVLIRNDTGEAFHRLTKEDRILIDNLHAGASYEVKVYALSYGLKSEPHAFYQTVYPNPPQNLTILSFGNATVRLHWNPPKSSLYDYYIIKYRGYGSLNSSWIEKGIVTNTTYDMMGLLPGNKYTIAIYTISYRLESADAEKVELSLPPQAVSGVNVALDSFNVTFSWSLPIGFVEQYVVMYSSTTNPTDLTTKIIPYNFTNTDKINVVISDLFPGELYHFQIYTVSHGARSEPFLTQTRTKPRILSDVTTVVGNFETHSLSLRYTLTPNEASIFDRYHFELNDTTVLSQEKLKNDTHRYLTFTGLTPGQLYDIIVWTVSGKIQSNPIKRQERLYPEPISDMNATRITDSEITLVWHPPQGEHSGYQVQYLQQDRLIQNETTIEKITFTNLRPHKNYTFTVIVVSGSGTAHIRNSRPYSKHFATLEAAPGKVHFFRAKEIRPSEITLLWALPDFDQNGILLGFTVSFKKKNTKTFDKFEFPADVTVGTIHNLTPGKTYIFMIEAKTKIGKGPAVMLEETMPIWPPPTPNNQIFPTDVAHTTTTIRIRFRKSYFSSAHGAVVAYTIIVVEDDDKDSSGLELPTWYDVQTFAKWPAYQVNEPYNPFTNTTVEEFVIGTGGCVETSRYCNGPLKPGSQYKVKIRAFTARDKFTDTVYSQVISTERDNTSIIVAAVLVPLMLLIGAILIIVLLRRRRKTPFAKKTSKRNIAGKEDSLSIPESIIDTSRPSKLKEFPEHFRLMSADSDFRFSEEYEELKMVGRDLPRTAADIPVNRPKNRFTNILPYDHSRVKLLPTDDEEGSDYINANYVSGYNSPREFIVTQGPLHSTRDDFWRMVWEQNCRALVMLTRCIEKGREKCDHYWPYDTQPTTYGDIQVTILNESQYADWTISEFKVCRGDHSRVVRHFHFTTWPDFGVPDPPQSLIRFVRTFRERIPSDQKPIVAHCSAGVGRSGTFIALDRILQHIQIHDYVDIFGIVYEMRKERVWMVQTEQQYICIHQCLLCVMEGRENENPPRAEAHENEGYEDDEGIAESGM</sequence>
<dbReference type="EnsemblMetazoa" id="SMAR011033-RA">
    <property type="protein sequence ID" value="SMAR011033-PA"/>
    <property type="gene ID" value="SMAR011033"/>
</dbReference>
<dbReference type="CDD" id="cd14548">
    <property type="entry name" value="R3-PTPc"/>
    <property type="match status" value="1"/>
</dbReference>
<keyword evidence="6" id="KW-0378">Hydrolase</keyword>
<evidence type="ECO:0000256" key="9">
    <source>
        <dbReference type="ARBA" id="ARBA00023136"/>
    </source>
</evidence>
<proteinExistence type="predicted"/>
<reference evidence="19" key="1">
    <citation type="submission" date="2011-05" db="EMBL/GenBank/DDBJ databases">
        <authorList>
            <person name="Richards S.R."/>
            <person name="Qu J."/>
            <person name="Jiang H."/>
            <person name="Jhangiani S.N."/>
            <person name="Agravi P."/>
            <person name="Goodspeed R."/>
            <person name="Gross S."/>
            <person name="Mandapat C."/>
            <person name="Jackson L."/>
            <person name="Mathew T."/>
            <person name="Pu L."/>
            <person name="Thornton R."/>
            <person name="Saada N."/>
            <person name="Wilczek-Boney K.B."/>
            <person name="Lee S."/>
            <person name="Kovar C."/>
            <person name="Wu Y."/>
            <person name="Scherer S.E."/>
            <person name="Worley K.C."/>
            <person name="Muzny D.M."/>
            <person name="Gibbs R."/>
        </authorList>
    </citation>
    <scope>NUCLEOTIDE SEQUENCE</scope>
    <source>
        <strain evidence="19">Brora</strain>
    </source>
</reference>
<evidence type="ECO:0000256" key="10">
    <source>
        <dbReference type="ARBA" id="ARBA00023180"/>
    </source>
</evidence>
<organism evidence="18 19">
    <name type="scientific">Strigamia maritima</name>
    <name type="common">European centipede</name>
    <name type="synonym">Geophilus maritimus</name>
    <dbReference type="NCBI Taxonomy" id="126957"/>
    <lineage>
        <taxon>Eukaryota</taxon>
        <taxon>Metazoa</taxon>
        <taxon>Ecdysozoa</taxon>
        <taxon>Arthropoda</taxon>
        <taxon>Myriapoda</taxon>
        <taxon>Chilopoda</taxon>
        <taxon>Pleurostigmophora</taxon>
        <taxon>Geophilomorpha</taxon>
        <taxon>Linotaeniidae</taxon>
        <taxon>Strigamia</taxon>
    </lineage>
</organism>
<keyword evidence="7" id="KW-0904">Protein phosphatase</keyword>
<dbReference type="SMART" id="SM00404">
    <property type="entry name" value="PTPc_motif"/>
    <property type="match status" value="1"/>
</dbReference>
<dbReference type="Pfam" id="PF00102">
    <property type="entry name" value="Y_phosphatase"/>
    <property type="match status" value="1"/>
</dbReference>
<dbReference type="GO" id="GO:0048666">
    <property type="term" value="P:neuron development"/>
    <property type="evidence" value="ECO:0007669"/>
    <property type="project" value="UniProtKB-ARBA"/>
</dbReference>
<name>T1JB95_STRMM</name>
<dbReference type="SUPFAM" id="SSF52799">
    <property type="entry name" value="(Phosphotyrosine protein) phosphatases II"/>
    <property type="match status" value="1"/>
</dbReference>
<dbReference type="PANTHER" id="PTHR46957">
    <property type="entry name" value="CYTOKINE RECEPTOR"/>
    <property type="match status" value="1"/>
</dbReference>
<evidence type="ECO:0000256" key="1">
    <source>
        <dbReference type="ARBA" id="ARBA00004479"/>
    </source>
</evidence>
<dbReference type="FunFam" id="3.90.190.10:FF:000009">
    <property type="entry name" value="Receptor-type tyrosine-protein phosphatase beta"/>
    <property type="match status" value="1"/>
</dbReference>
<dbReference type="InterPro" id="IPR000387">
    <property type="entry name" value="Tyr_Pase_dom"/>
</dbReference>
<evidence type="ECO:0000256" key="7">
    <source>
        <dbReference type="ARBA" id="ARBA00022912"/>
    </source>
</evidence>
<feature type="domain" description="Fibronectin type-III" evidence="17">
    <location>
        <begin position="390"/>
        <end position="481"/>
    </location>
</feature>
<feature type="compositionally biased region" description="Basic and acidic residues" evidence="12">
    <location>
        <begin position="1517"/>
        <end position="1528"/>
    </location>
</feature>
<evidence type="ECO:0000259" key="17">
    <source>
        <dbReference type="PROSITE" id="PS50853"/>
    </source>
</evidence>
<evidence type="ECO:0000259" key="16">
    <source>
        <dbReference type="PROSITE" id="PS50056"/>
    </source>
</evidence>
<reference evidence="18" key="2">
    <citation type="submission" date="2015-02" db="UniProtKB">
        <authorList>
            <consortium name="EnsemblMetazoa"/>
        </authorList>
    </citation>
    <scope>IDENTIFICATION</scope>
</reference>
<evidence type="ECO:0000256" key="2">
    <source>
        <dbReference type="ARBA" id="ARBA00013064"/>
    </source>
</evidence>
<keyword evidence="8 13" id="KW-1133">Transmembrane helix</keyword>
<feature type="signal peptide" evidence="14">
    <location>
        <begin position="1"/>
        <end position="21"/>
    </location>
</feature>
<dbReference type="InterPro" id="IPR000242">
    <property type="entry name" value="PTP_cat"/>
</dbReference>
<dbReference type="SUPFAM" id="SSF49265">
    <property type="entry name" value="Fibronectin type III"/>
    <property type="match status" value="6"/>
</dbReference>
<dbReference type="Gene3D" id="3.90.190.10">
    <property type="entry name" value="Protein tyrosine phosphatase superfamily"/>
    <property type="match status" value="1"/>
</dbReference>
<evidence type="ECO:0000256" key="14">
    <source>
        <dbReference type="SAM" id="SignalP"/>
    </source>
</evidence>
<dbReference type="Gene3D" id="2.60.40.10">
    <property type="entry name" value="Immunoglobulins"/>
    <property type="match status" value="9"/>
</dbReference>
<keyword evidence="3 13" id="KW-0812">Transmembrane</keyword>
<evidence type="ECO:0000256" key="13">
    <source>
        <dbReference type="SAM" id="Phobius"/>
    </source>
</evidence>
<dbReference type="SMART" id="SM00060">
    <property type="entry name" value="FN3"/>
    <property type="match status" value="11"/>
</dbReference>
<dbReference type="InterPro" id="IPR036116">
    <property type="entry name" value="FN3_sf"/>
</dbReference>
<protein>
    <recommendedName>
        <fullName evidence="2">protein-tyrosine-phosphatase</fullName>
        <ecNumber evidence="2">3.1.3.48</ecNumber>
    </recommendedName>
</protein>
<feature type="domain" description="Fibronectin type-III" evidence="17">
    <location>
        <begin position="847"/>
        <end position="936"/>
    </location>
</feature>
<comment type="catalytic activity">
    <reaction evidence="11">
        <text>O-phospho-L-tyrosyl-[protein] + H2O = L-tyrosyl-[protein] + phosphate</text>
        <dbReference type="Rhea" id="RHEA:10684"/>
        <dbReference type="Rhea" id="RHEA-COMP:10136"/>
        <dbReference type="Rhea" id="RHEA-COMP:20101"/>
        <dbReference type="ChEBI" id="CHEBI:15377"/>
        <dbReference type="ChEBI" id="CHEBI:43474"/>
        <dbReference type="ChEBI" id="CHEBI:46858"/>
        <dbReference type="ChEBI" id="CHEBI:61978"/>
        <dbReference type="EC" id="3.1.3.48"/>
    </reaction>
</comment>
<dbReference type="GO" id="GO:0016020">
    <property type="term" value="C:membrane"/>
    <property type="evidence" value="ECO:0007669"/>
    <property type="project" value="UniProtKB-SubCell"/>
</dbReference>
<evidence type="ECO:0000256" key="12">
    <source>
        <dbReference type="SAM" id="MobiDB-lite"/>
    </source>
</evidence>
<dbReference type="InterPro" id="IPR003961">
    <property type="entry name" value="FN3_dom"/>
</dbReference>
<dbReference type="InterPro" id="IPR029021">
    <property type="entry name" value="Prot-tyrosine_phosphatase-like"/>
</dbReference>
<feature type="domain" description="Fibronectin type-III" evidence="17">
    <location>
        <begin position="203"/>
        <end position="298"/>
    </location>
</feature>
<feature type="domain" description="Fibronectin type-III" evidence="17">
    <location>
        <begin position="937"/>
        <end position="1034"/>
    </location>
</feature>
<dbReference type="InterPro" id="IPR003595">
    <property type="entry name" value="Tyr_Pase_cat"/>
</dbReference>
<keyword evidence="9 13" id="KW-0472">Membrane</keyword>
<keyword evidence="4 14" id="KW-0732">Signal</keyword>
<dbReference type="PANTHER" id="PTHR46957:SF3">
    <property type="entry name" value="CYTOKINE RECEPTOR"/>
    <property type="match status" value="1"/>
</dbReference>
<dbReference type="HOGENOM" id="CLU_001541_0_0_1"/>
<dbReference type="PROSITE" id="PS50853">
    <property type="entry name" value="FN3"/>
    <property type="match status" value="7"/>
</dbReference>
<dbReference type="InterPro" id="IPR050713">
    <property type="entry name" value="RTP_Phos/Ushers"/>
</dbReference>
<dbReference type="CDD" id="cd12087">
    <property type="entry name" value="TM_EGFR-like"/>
    <property type="match status" value="1"/>
</dbReference>
<dbReference type="OMA" id="QLITDTH"/>
<evidence type="ECO:0000256" key="11">
    <source>
        <dbReference type="ARBA" id="ARBA00051722"/>
    </source>
</evidence>
<keyword evidence="5" id="KW-0677">Repeat</keyword>
<dbReference type="EC" id="3.1.3.48" evidence="2"/>
<evidence type="ECO:0000256" key="3">
    <source>
        <dbReference type="ARBA" id="ARBA00022692"/>
    </source>
</evidence>
<dbReference type="SMART" id="SM00194">
    <property type="entry name" value="PTPc"/>
    <property type="match status" value="1"/>
</dbReference>
<evidence type="ECO:0000256" key="5">
    <source>
        <dbReference type="ARBA" id="ARBA00022737"/>
    </source>
</evidence>
<dbReference type="Pfam" id="PF00041">
    <property type="entry name" value="fn3"/>
    <property type="match status" value="8"/>
</dbReference>
<dbReference type="GO" id="GO:0004725">
    <property type="term" value="F:protein tyrosine phosphatase activity"/>
    <property type="evidence" value="ECO:0007669"/>
    <property type="project" value="UniProtKB-EC"/>
</dbReference>
<dbReference type="Pfam" id="PF18861">
    <property type="entry name" value="PTP_tm"/>
    <property type="match status" value="1"/>
</dbReference>
<evidence type="ECO:0000313" key="18">
    <source>
        <dbReference type="EnsemblMetazoa" id="SMAR011033-PA"/>
    </source>
</evidence>
<dbReference type="STRING" id="126957.T1JB95"/>
<feature type="compositionally biased region" description="Acidic residues" evidence="12">
    <location>
        <begin position="1529"/>
        <end position="1541"/>
    </location>
</feature>
<evidence type="ECO:0000256" key="4">
    <source>
        <dbReference type="ARBA" id="ARBA00022729"/>
    </source>
</evidence>
<feature type="transmembrane region" description="Helical" evidence="13">
    <location>
        <begin position="1176"/>
        <end position="1198"/>
    </location>
</feature>
<feature type="region of interest" description="Disordered" evidence="12">
    <location>
        <begin position="1517"/>
        <end position="1541"/>
    </location>
</feature>
<evidence type="ECO:0000256" key="8">
    <source>
        <dbReference type="ARBA" id="ARBA00022989"/>
    </source>
</evidence>
<feature type="chain" id="PRO_5004580126" description="protein-tyrosine-phosphatase" evidence="14">
    <location>
        <begin position="22"/>
        <end position="1541"/>
    </location>
</feature>
<accession>T1JB95</accession>
<dbReference type="PRINTS" id="PR00700">
    <property type="entry name" value="PRTYPHPHTASE"/>
</dbReference>